<dbReference type="GO" id="GO:0140078">
    <property type="term" value="F:class I DNA-(apurinic or apyrimidinic site) endonuclease activity"/>
    <property type="evidence" value="ECO:0007669"/>
    <property type="project" value="UniProtKB-EC"/>
</dbReference>
<keyword evidence="3" id="KW-0227">DNA damage</keyword>
<accession>A0AAF0J1D4</accession>
<dbReference type="GO" id="GO:0006289">
    <property type="term" value="P:nucleotide-excision repair"/>
    <property type="evidence" value="ECO:0007669"/>
    <property type="project" value="InterPro"/>
</dbReference>
<dbReference type="Gene3D" id="1.10.340.30">
    <property type="entry name" value="Hypothetical protein, domain 2"/>
    <property type="match status" value="1"/>
</dbReference>
<evidence type="ECO:0000256" key="2">
    <source>
        <dbReference type="ARBA" id="ARBA00012720"/>
    </source>
</evidence>
<dbReference type="GO" id="GO:0006285">
    <property type="term" value="P:base-excision repair, AP site formation"/>
    <property type="evidence" value="ECO:0007669"/>
    <property type="project" value="UniProtKB-ARBA"/>
</dbReference>
<evidence type="ECO:0000256" key="6">
    <source>
        <dbReference type="ARBA" id="ARBA00023239"/>
    </source>
</evidence>
<dbReference type="Pfam" id="PF00730">
    <property type="entry name" value="HhH-GPD"/>
    <property type="match status" value="1"/>
</dbReference>
<evidence type="ECO:0000256" key="3">
    <source>
        <dbReference type="ARBA" id="ARBA00022763"/>
    </source>
</evidence>
<dbReference type="InterPro" id="IPR052054">
    <property type="entry name" value="Oxidative_DNA_repair_enzyme"/>
</dbReference>
<proteinExistence type="inferred from homology"/>
<dbReference type="PANTHER" id="PTHR10242:SF2">
    <property type="entry name" value="N-GLYCOSYLASE_DNA LYASE"/>
    <property type="match status" value="1"/>
</dbReference>
<evidence type="ECO:0000256" key="4">
    <source>
        <dbReference type="ARBA" id="ARBA00022801"/>
    </source>
</evidence>
<dbReference type="EMBL" id="CP119892">
    <property type="protein sequence ID" value="WFD25792.1"/>
    <property type="molecule type" value="Genomic_DNA"/>
</dbReference>
<evidence type="ECO:0000313" key="12">
    <source>
        <dbReference type="Proteomes" id="UP001213623"/>
    </source>
</evidence>
<protein>
    <recommendedName>
        <fullName evidence="2">DNA-(apurinic or apyrimidinic site) lyase</fullName>
        <ecNumber evidence="2">4.2.99.18</ecNumber>
    </recommendedName>
</protein>
<dbReference type="Proteomes" id="UP001213623">
    <property type="component" value="Chromosome 1"/>
</dbReference>
<organism evidence="11 12">
    <name type="scientific">Malassezia nana</name>
    <dbReference type="NCBI Taxonomy" id="180528"/>
    <lineage>
        <taxon>Eukaryota</taxon>
        <taxon>Fungi</taxon>
        <taxon>Dikarya</taxon>
        <taxon>Basidiomycota</taxon>
        <taxon>Ustilaginomycotina</taxon>
        <taxon>Malasseziomycetes</taxon>
        <taxon>Malasseziales</taxon>
        <taxon>Malasseziaceae</taxon>
        <taxon>Malassezia</taxon>
    </lineage>
</organism>
<dbReference type="GO" id="GO:0034039">
    <property type="term" value="F:8-oxo-7,8-dihydroguanine DNA N-glycosylase activity"/>
    <property type="evidence" value="ECO:0007669"/>
    <property type="project" value="TreeGrafter"/>
</dbReference>
<comment type="catalytic activity">
    <reaction evidence="9">
        <text>2'-deoxyribonucleotide-(2'-deoxyribose 5'-phosphate)-2'-deoxyribonucleotide-DNA = a 3'-end 2'-deoxyribonucleotide-(2,3-dehydro-2,3-deoxyribose 5'-phosphate)-DNA + a 5'-end 5'-phospho-2'-deoxyribonucleoside-DNA + H(+)</text>
        <dbReference type="Rhea" id="RHEA:66592"/>
        <dbReference type="Rhea" id="RHEA-COMP:13180"/>
        <dbReference type="Rhea" id="RHEA-COMP:16897"/>
        <dbReference type="Rhea" id="RHEA-COMP:17067"/>
        <dbReference type="ChEBI" id="CHEBI:15378"/>
        <dbReference type="ChEBI" id="CHEBI:136412"/>
        <dbReference type="ChEBI" id="CHEBI:157695"/>
        <dbReference type="ChEBI" id="CHEBI:167181"/>
        <dbReference type="EC" id="4.2.99.18"/>
    </reaction>
</comment>
<dbReference type="GO" id="GO:0005634">
    <property type="term" value="C:nucleus"/>
    <property type="evidence" value="ECO:0007669"/>
    <property type="project" value="TreeGrafter"/>
</dbReference>
<dbReference type="SUPFAM" id="SSF55945">
    <property type="entry name" value="TATA-box binding protein-like"/>
    <property type="match status" value="1"/>
</dbReference>
<keyword evidence="4" id="KW-0378">Hydrolase</keyword>
<dbReference type="AlphaFoldDB" id="A0AAF0J1D4"/>
<dbReference type="SUPFAM" id="SSF48150">
    <property type="entry name" value="DNA-glycosylase"/>
    <property type="match status" value="1"/>
</dbReference>
<evidence type="ECO:0000313" key="11">
    <source>
        <dbReference type="EMBL" id="WFD25792.1"/>
    </source>
</evidence>
<keyword evidence="12" id="KW-1185">Reference proteome</keyword>
<dbReference type="SMART" id="SM00478">
    <property type="entry name" value="ENDO3c"/>
    <property type="match status" value="1"/>
</dbReference>
<dbReference type="InterPro" id="IPR023170">
    <property type="entry name" value="HhH_base_excis_C"/>
</dbReference>
<name>A0AAF0J1D4_9BASI</name>
<comment type="similarity">
    <text evidence="1">Belongs to the type-1 OGG1 family.</text>
</comment>
<keyword evidence="6 11" id="KW-0456">Lyase</keyword>
<evidence type="ECO:0000256" key="8">
    <source>
        <dbReference type="ARBA" id="ARBA00023295"/>
    </source>
</evidence>
<keyword evidence="8" id="KW-0326">Glycosidase</keyword>
<dbReference type="Pfam" id="PF07934">
    <property type="entry name" value="OGG_N"/>
    <property type="match status" value="1"/>
</dbReference>
<evidence type="ECO:0000259" key="10">
    <source>
        <dbReference type="SMART" id="SM00478"/>
    </source>
</evidence>
<evidence type="ECO:0000256" key="7">
    <source>
        <dbReference type="ARBA" id="ARBA00023268"/>
    </source>
</evidence>
<evidence type="ECO:0000256" key="1">
    <source>
        <dbReference type="ARBA" id="ARBA00010679"/>
    </source>
</evidence>
<dbReference type="InterPro" id="IPR003265">
    <property type="entry name" value="HhH-GPD_domain"/>
</dbReference>
<reference evidence="11" key="1">
    <citation type="submission" date="2023-03" db="EMBL/GenBank/DDBJ databases">
        <title>Mating type loci evolution in Malassezia.</title>
        <authorList>
            <person name="Coelho M.A."/>
        </authorList>
    </citation>
    <scope>NUCLEOTIDE SEQUENCE</scope>
    <source>
        <strain evidence="11">CBS 9557</strain>
    </source>
</reference>
<dbReference type="PANTHER" id="PTHR10242">
    <property type="entry name" value="8-OXOGUANINE DNA GLYCOSYLASE"/>
    <property type="match status" value="1"/>
</dbReference>
<gene>
    <name evidence="11" type="primary">OGG1</name>
    <name evidence="11" type="ORF">MNAN1_000758</name>
</gene>
<dbReference type="EC" id="4.2.99.18" evidence="2"/>
<evidence type="ECO:0000256" key="9">
    <source>
        <dbReference type="ARBA" id="ARBA00044632"/>
    </source>
</evidence>
<dbReference type="InterPro" id="IPR011257">
    <property type="entry name" value="DNA_glycosylase"/>
</dbReference>
<keyword evidence="7" id="KW-0511">Multifunctional enzyme</keyword>
<dbReference type="GO" id="GO:0003684">
    <property type="term" value="F:damaged DNA binding"/>
    <property type="evidence" value="ECO:0007669"/>
    <property type="project" value="InterPro"/>
</dbReference>
<dbReference type="CDD" id="cd00056">
    <property type="entry name" value="ENDO3c"/>
    <property type="match status" value="1"/>
</dbReference>
<sequence length="336" mass="38558">MAALTLAGPSDGDKCESDQILMVPIIQNDTKEWIWDYLNLDAPISRWYDEWCQRDPIFAKHAKRFAGVSILRQDPWECMCASNNNIPRISQMVHKLSDHFTEPVLDHTYPPGSYLCTSMDPEEDRPPDTENEPLHVRYHPFPTPSQLAEPGVEQKLRSFGFGYRAKYLAGTAQSLCALATKSLATDDIKPVRVDQAVYDYLLSLRSMTYADARQVLLQLPGVGPKVADCILLMSLDQYSSIPVDRHVFQFAERWYRIRSKKYEDIADRLREIWGKRAGWAHTVLFYADLPSFDRYDGTKIQSDKATDVLSYKRERSPEDELAAPARDVKLRVPHRS</sequence>
<feature type="domain" description="HhH-GPD" evidence="10">
    <location>
        <begin position="92"/>
        <end position="289"/>
    </location>
</feature>
<dbReference type="InterPro" id="IPR012904">
    <property type="entry name" value="OGG_N"/>
</dbReference>
<keyword evidence="5" id="KW-0234">DNA repair</keyword>
<evidence type="ECO:0000256" key="5">
    <source>
        <dbReference type="ARBA" id="ARBA00023204"/>
    </source>
</evidence>
<dbReference type="Gene3D" id="1.10.1670.10">
    <property type="entry name" value="Helix-hairpin-Helix base-excision DNA repair enzymes (C-terminal)"/>
    <property type="match status" value="1"/>
</dbReference>